<dbReference type="AlphaFoldDB" id="A0A2H3J5X9"/>
<sequence>MATGTPSSPSSYLQHRPGVLQHTVTTIWLWAHLMGLVQAGLLVPSPTIAEWARILTGVEGDQHRI</sequence>
<dbReference type="EMBL" id="KB467831">
    <property type="protein sequence ID" value="PCH33048.1"/>
    <property type="molecule type" value="Genomic_DNA"/>
</dbReference>
<keyword evidence="2" id="KW-1185">Reference proteome</keyword>
<gene>
    <name evidence="1" type="ORF">WOLCODRAFT_147157</name>
</gene>
<evidence type="ECO:0000313" key="1">
    <source>
        <dbReference type="EMBL" id="PCH33048.1"/>
    </source>
</evidence>
<reference evidence="1 2" key="1">
    <citation type="journal article" date="2012" name="Science">
        <title>The Paleozoic origin of enzymatic lignin decomposition reconstructed from 31 fungal genomes.</title>
        <authorList>
            <person name="Floudas D."/>
            <person name="Binder M."/>
            <person name="Riley R."/>
            <person name="Barry K."/>
            <person name="Blanchette R.A."/>
            <person name="Henrissat B."/>
            <person name="Martinez A.T."/>
            <person name="Otillar R."/>
            <person name="Spatafora J.W."/>
            <person name="Yadav J.S."/>
            <person name="Aerts A."/>
            <person name="Benoit I."/>
            <person name="Boyd A."/>
            <person name="Carlson A."/>
            <person name="Copeland A."/>
            <person name="Coutinho P.M."/>
            <person name="de Vries R.P."/>
            <person name="Ferreira P."/>
            <person name="Findley K."/>
            <person name="Foster B."/>
            <person name="Gaskell J."/>
            <person name="Glotzer D."/>
            <person name="Gorecki P."/>
            <person name="Heitman J."/>
            <person name="Hesse C."/>
            <person name="Hori C."/>
            <person name="Igarashi K."/>
            <person name="Jurgens J.A."/>
            <person name="Kallen N."/>
            <person name="Kersten P."/>
            <person name="Kohler A."/>
            <person name="Kuees U."/>
            <person name="Kumar T.K.A."/>
            <person name="Kuo A."/>
            <person name="LaButti K."/>
            <person name="Larrondo L.F."/>
            <person name="Lindquist E."/>
            <person name="Ling A."/>
            <person name="Lombard V."/>
            <person name="Lucas S."/>
            <person name="Lundell T."/>
            <person name="Martin R."/>
            <person name="McLaughlin D.J."/>
            <person name="Morgenstern I."/>
            <person name="Morin E."/>
            <person name="Murat C."/>
            <person name="Nagy L.G."/>
            <person name="Nolan M."/>
            <person name="Ohm R.A."/>
            <person name="Patyshakuliyeva A."/>
            <person name="Rokas A."/>
            <person name="Ruiz-Duenas F.J."/>
            <person name="Sabat G."/>
            <person name="Salamov A."/>
            <person name="Samejima M."/>
            <person name="Schmutz J."/>
            <person name="Slot J.C."/>
            <person name="St John F."/>
            <person name="Stenlid J."/>
            <person name="Sun H."/>
            <person name="Sun S."/>
            <person name="Syed K."/>
            <person name="Tsang A."/>
            <person name="Wiebenga A."/>
            <person name="Young D."/>
            <person name="Pisabarro A."/>
            <person name="Eastwood D.C."/>
            <person name="Martin F."/>
            <person name="Cullen D."/>
            <person name="Grigoriev I.V."/>
            <person name="Hibbett D.S."/>
        </authorList>
    </citation>
    <scope>NUCLEOTIDE SEQUENCE [LARGE SCALE GENOMIC DNA]</scope>
    <source>
        <strain evidence="1 2">MD-104</strain>
    </source>
</reference>
<accession>A0A2H3J5X9</accession>
<dbReference type="Proteomes" id="UP000218811">
    <property type="component" value="Unassembled WGS sequence"/>
</dbReference>
<evidence type="ECO:0000313" key="2">
    <source>
        <dbReference type="Proteomes" id="UP000218811"/>
    </source>
</evidence>
<organism evidence="1 2">
    <name type="scientific">Wolfiporia cocos (strain MD-104)</name>
    <name type="common">Brown rot fungus</name>
    <dbReference type="NCBI Taxonomy" id="742152"/>
    <lineage>
        <taxon>Eukaryota</taxon>
        <taxon>Fungi</taxon>
        <taxon>Dikarya</taxon>
        <taxon>Basidiomycota</taxon>
        <taxon>Agaricomycotina</taxon>
        <taxon>Agaricomycetes</taxon>
        <taxon>Polyporales</taxon>
        <taxon>Phaeolaceae</taxon>
        <taxon>Wolfiporia</taxon>
    </lineage>
</organism>
<proteinExistence type="predicted"/>
<name>A0A2H3J5X9_WOLCO</name>
<protein>
    <submittedName>
        <fullName evidence="1">Uncharacterized protein</fullName>
    </submittedName>
</protein>